<reference evidence="1 2" key="1">
    <citation type="journal article" date="2021" name="BMC Genomics">
        <title>Datura genome reveals duplications of psychoactive alkaloid biosynthetic genes and high mutation rate following tissue culture.</title>
        <authorList>
            <person name="Rajewski A."/>
            <person name="Carter-House D."/>
            <person name="Stajich J."/>
            <person name="Litt A."/>
        </authorList>
    </citation>
    <scope>NUCLEOTIDE SEQUENCE [LARGE SCALE GENOMIC DNA]</scope>
    <source>
        <strain evidence="1">AR-01</strain>
    </source>
</reference>
<keyword evidence="2" id="KW-1185">Reference proteome</keyword>
<protein>
    <submittedName>
        <fullName evidence="1">Uncharacterized protein</fullName>
    </submittedName>
</protein>
<dbReference type="Proteomes" id="UP000823775">
    <property type="component" value="Unassembled WGS sequence"/>
</dbReference>
<evidence type="ECO:0000313" key="1">
    <source>
        <dbReference type="EMBL" id="MCD9642219.1"/>
    </source>
</evidence>
<gene>
    <name evidence="1" type="ORF">HAX54_028910</name>
</gene>
<name>A0ABS8V7U2_DATST</name>
<sequence length="99" mass="11269">SMMFELAKCLYPPTVAGLVPVKLKFIEQHSLAKCQFKCKLRYKALGHYLDPRFTGASWVKIGETPVWCRMSVVYPVFYTAPTTPRCLRRSPPTSLQCSP</sequence>
<dbReference type="EMBL" id="JACEIK010003560">
    <property type="protein sequence ID" value="MCD9642219.1"/>
    <property type="molecule type" value="Genomic_DNA"/>
</dbReference>
<accession>A0ABS8V7U2</accession>
<feature type="non-terminal residue" evidence="1">
    <location>
        <position position="1"/>
    </location>
</feature>
<evidence type="ECO:0000313" key="2">
    <source>
        <dbReference type="Proteomes" id="UP000823775"/>
    </source>
</evidence>
<proteinExistence type="predicted"/>
<comment type="caution">
    <text evidence="1">The sequence shown here is derived from an EMBL/GenBank/DDBJ whole genome shotgun (WGS) entry which is preliminary data.</text>
</comment>
<feature type="non-terminal residue" evidence="1">
    <location>
        <position position="99"/>
    </location>
</feature>
<organism evidence="1 2">
    <name type="scientific">Datura stramonium</name>
    <name type="common">Jimsonweed</name>
    <name type="synonym">Common thornapple</name>
    <dbReference type="NCBI Taxonomy" id="4076"/>
    <lineage>
        <taxon>Eukaryota</taxon>
        <taxon>Viridiplantae</taxon>
        <taxon>Streptophyta</taxon>
        <taxon>Embryophyta</taxon>
        <taxon>Tracheophyta</taxon>
        <taxon>Spermatophyta</taxon>
        <taxon>Magnoliopsida</taxon>
        <taxon>eudicotyledons</taxon>
        <taxon>Gunneridae</taxon>
        <taxon>Pentapetalae</taxon>
        <taxon>asterids</taxon>
        <taxon>lamiids</taxon>
        <taxon>Solanales</taxon>
        <taxon>Solanaceae</taxon>
        <taxon>Solanoideae</taxon>
        <taxon>Datureae</taxon>
        <taxon>Datura</taxon>
    </lineage>
</organism>